<feature type="coiled-coil region" evidence="1">
    <location>
        <begin position="145"/>
        <end position="172"/>
    </location>
</feature>
<dbReference type="FunCoup" id="A0A7J7CFN8">
    <property type="interactions" value="1963"/>
</dbReference>
<dbReference type="PANTHER" id="PTHR34554:SF1">
    <property type="entry name" value="ALANINE-TRNA LIGASE"/>
    <property type="match status" value="1"/>
</dbReference>
<keyword evidence="3" id="KW-1185">Reference proteome</keyword>
<comment type="caution">
    <text evidence="2">The sequence shown here is derived from an EMBL/GenBank/DDBJ whole genome shotgun (WGS) entry which is preliminary data.</text>
</comment>
<organism evidence="2 3">
    <name type="scientific">Tripterygium wilfordii</name>
    <name type="common">Thunder God vine</name>
    <dbReference type="NCBI Taxonomy" id="458696"/>
    <lineage>
        <taxon>Eukaryota</taxon>
        <taxon>Viridiplantae</taxon>
        <taxon>Streptophyta</taxon>
        <taxon>Embryophyta</taxon>
        <taxon>Tracheophyta</taxon>
        <taxon>Spermatophyta</taxon>
        <taxon>Magnoliopsida</taxon>
        <taxon>eudicotyledons</taxon>
        <taxon>Gunneridae</taxon>
        <taxon>Pentapetalae</taxon>
        <taxon>rosids</taxon>
        <taxon>fabids</taxon>
        <taxon>Celastrales</taxon>
        <taxon>Celastraceae</taxon>
        <taxon>Tripterygium</taxon>
    </lineage>
</organism>
<accession>A0A7J7CFN8</accession>
<sequence>MASVEENPTAAPPEPRLLEDVTPWIDSAVQQATVYQKTVEDTIDAAIEASRSRFSQIRSTSSAHLQQSIDSLQDVKSIYNQYEDLLFARLKDGINVAASHPLITGGVAIGVGSLTLKRPRRFLYYSTLRLFVSEESLLSKADTKVKELHQTISQWKAVSDKLERRASVAEEDLIRGRTKLRQAGKQIQEVVRSAYKIERQAVGLKDVIRELPGREASRFRSQVSSLASEAKKERNALTKEVRKISNYGISV</sequence>
<reference evidence="2 3" key="1">
    <citation type="journal article" date="2020" name="Nat. Commun.">
        <title>Genome of Tripterygium wilfordii and identification of cytochrome P450 involved in triptolide biosynthesis.</title>
        <authorList>
            <person name="Tu L."/>
            <person name="Su P."/>
            <person name="Zhang Z."/>
            <person name="Gao L."/>
            <person name="Wang J."/>
            <person name="Hu T."/>
            <person name="Zhou J."/>
            <person name="Zhang Y."/>
            <person name="Zhao Y."/>
            <person name="Liu Y."/>
            <person name="Song Y."/>
            <person name="Tong Y."/>
            <person name="Lu Y."/>
            <person name="Yang J."/>
            <person name="Xu C."/>
            <person name="Jia M."/>
            <person name="Peters R.J."/>
            <person name="Huang L."/>
            <person name="Gao W."/>
        </authorList>
    </citation>
    <scope>NUCLEOTIDE SEQUENCE [LARGE SCALE GENOMIC DNA]</scope>
    <source>
        <strain evidence="3">cv. XIE 37</strain>
        <tissue evidence="2">Leaf</tissue>
    </source>
</reference>
<evidence type="ECO:0000256" key="1">
    <source>
        <dbReference type="SAM" id="Coils"/>
    </source>
</evidence>
<dbReference type="Proteomes" id="UP000593562">
    <property type="component" value="Unassembled WGS sequence"/>
</dbReference>
<dbReference type="InParanoid" id="A0A7J7CFN8"/>
<protein>
    <submittedName>
        <fullName evidence="2">Uncharacterized protein</fullName>
    </submittedName>
</protein>
<dbReference type="AlphaFoldDB" id="A0A7J7CFN8"/>
<evidence type="ECO:0000313" key="3">
    <source>
        <dbReference type="Proteomes" id="UP000593562"/>
    </source>
</evidence>
<evidence type="ECO:0000313" key="2">
    <source>
        <dbReference type="EMBL" id="KAF5732910.1"/>
    </source>
</evidence>
<dbReference type="PANTHER" id="PTHR34554">
    <property type="entry name" value="RGS1-HXK1-INTERACTING PROTEIN 1"/>
    <property type="match status" value="1"/>
</dbReference>
<keyword evidence="1" id="KW-0175">Coiled coil</keyword>
<dbReference type="InterPro" id="IPR053284">
    <property type="entry name" value="RGS1-HXK1_interactor"/>
</dbReference>
<name>A0A7J7CFN8_TRIWF</name>
<dbReference type="OrthoDB" id="1907298at2759"/>
<gene>
    <name evidence="2" type="ORF">HS088_TW17G00443</name>
</gene>
<dbReference type="EMBL" id="JAAARO010000017">
    <property type="protein sequence ID" value="KAF5732910.1"/>
    <property type="molecule type" value="Genomic_DNA"/>
</dbReference>
<proteinExistence type="predicted"/>